<evidence type="ECO:0000256" key="3">
    <source>
        <dbReference type="ARBA" id="ARBA00022692"/>
    </source>
</evidence>
<feature type="transmembrane region" description="Helical" evidence="7">
    <location>
        <begin position="24"/>
        <end position="43"/>
    </location>
</feature>
<evidence type="ECO:0000256" key="2">
    <source>
        <dbReference type="ARBA" id="ARBA00009045"/>
    </source>
</evidence>
<keyword evidence="4" id="KW-0378">Hydrolase</keyword>
<comment type="similarity">
    <text evidence="2">Belongs to the peptidase S54 family.</text>
</comment>
<dbReference type="Proteomes" id="UP000481852">
    <property type="component" value="Unassembled WGS sequence"/>
</dbReference>
<dbReference type="InterPro" id="IPR035952">
    <property type="entry name" value="Rhomboid-like_sf"/>
</dbReference>
<organism evidence="9 10">
    <name type="scientific">Porcincola intestinalis</name>
    <dbReference type="NCBI Taxonomy" id="2606632"/>
    <lineage>
        <taxon>Bacteria</taxon>
        <taxon>Bacillati</taxon>
        <taxon>Bacillota</taxon>
        <taxon>Clostridia</taxon>
        <taxon>Lachnospirales</taxon>
        <taxon>Lachnospiraceae</taxon>
        <taxon>Porcincola</taxon>
    </lineage>
</organism>
<keyword evidence="10" id="KW-1185">Reference proteome</keyword>
<evidence type="ECO:0000256" key="6">
    <source>
        <dbReference type="ARBA" id="ARBA00023136"/>
    </source>
</evidence>
<dbReference type="InterPro" id="IPR050925">
    <property type="entry name" value="Rhomboid_protease_S54"/>
</dbReference>
<dbReference type="GO" id="GO:0006508">
    <property type="term" value="P:proteolysis"/>
    <property type="evidence" value="ECO:0007669"/>
    <property type="project" value="UniProtKB-KW"/>
</dbReference>
<dbReference type="AlphaFoldDB" id="A0A6L5X261"/>
<dbReference type="SUPFAM" id="SSF144091">
    <property type="entry name" value="Rhomboid-like"/>
    <property type="match status" value="1"/>
</dbReference>
<keyword evidence="5 7" id="KW-1133">Transmembrane helix</keyword>
<dbReference type="PANTHER" id="PTHR43731">
    <property type="entry name" value="RHOMBOID PROTEASE"/>
    <property type="match status" value="1"/>
</dbReference>
<name>A0A6L5X261_9FIRM</name>
<gene>
    <name evidence="9" type="ORF">FYJ35_01380</name>
</gene>
<evidence type="ECO:0000256" key="4">
    <source>
        <dbReference type="ARBA" id="ARBA00022801"/>
    </source>
</evidence>
<reference evidence="9 10" key="1">
    <citation type="submission" date="2019-08" db="EMBL/GenBank/DDBJ databases">
        <title>In-depth cultivation of the pig gut microbiome towards novel bacterial diversity and tailored functional studies.</title>
        <authorList>
            <person name="Wylensek D."/>
            <person name="Hitch T.C.A."/>
            <person name="Clavel T."/>
        </authorList>
    </citation>
    <scope>NUCLEOTIDE SEQUENCE [LARGE SCALE GENOMIC DNA]</scope>
    <source>
        <strain evidence="9 10">Oil+RF-744-WCA-WT-11</strain>
    </source>
</reference>
<protein>
    <submittedName>
        <fullName evidence="9">Rhomboid family intramembrane serine protease</fullName>
    </submittedName>
</protein>
<comment type="caution">
    <text evidence="9">The sequence shown here is derived from an EMBL/GenBank/DDBJ whole genome shotgun (WGS) entry which is preliminary data.</text>
</comment>
<sequence length="206" mass="22274">MTGILTVYSGAASAQQPLLNPVLYQRPVSVLTGVICIVVFLIIRFGKRGGGNRNGLLERAVSCGCYDRDRIRSGQFWRLFTVGFTHIEGWHIAVNLYSLYALSALEEAYGHLWFAVILGGSVIGGSLLELAISKTRYSVGLSGGLYGLMFSYALLVWTYGGNVRSILVTILINLAINFAPGIAWQAHIGGALSGLVLTQVMLYAAR</sequence>
<feature type="transmembrane region" description="Helical" evidence="7">
    <location>
        <begin position="76"/>
        <end position="100"/>
    </location>
</feature>
<feature type="domain" description="Peptidase S54 rhomboid" evidence="8">
    <location>
        <begin position="74"/>
        <end position="202"/>
    </location>
</feature>
<keyword evidence="3 7" id="KW-0812">Transmembrane</keyword>
<evidence type="ECO:0000256" key="7">
    <source>
        <dbReference type="SAM" id="Phobius"/>
    </source>
</evidence>
<feature type="transmembrane region" description="Helical" evidence="7">
    <location>
        <begin position="112"/>
        <end position="132"/>
    </location>
</feature>
<dbReference type="Gene3D" id="1.20.1540.10">
    <property type="entry name" value="Rhomboid-like"/>
    <property type="match status" value="1"/>
</dbReference>
<accession>A0A6L5X261</accession>
<evidence type="ECO:0000256" key="1">
    <source>
        <dbReference type="ARBA" id="ARBA00004141"/>
    </source>
</evidence>
<dbReference type="GO" id="GO:0004252">
    <property type="term" value="F:serine-type endopeptidase activity"/>
    <property type="evidence" value="ECO:0007669"/>
    <property type="project" value="InterPro"/>
</dbReference>
<comment type="subcellular location">
    <subcellularLocation>
        <location evidence="1">Membrane</location>
        <topology evidence="1">Multi-pass membrane protein</topology>
    </subcellularLocation>
</comment>
<dbReference type="PANTHER" id="PTHR43731:SF14">
    <property type="entry name" value="PRESENILIN-ASSOCIATED RHOMBOID-LIKE PROTEIN, MITOCHONDRIAL"/>
    <property type="match status" value="1"/>
</dbReference>
<dbReference type="GO" id="GO:0016020">
    <property type="term" value="C:membrane"/>
    <property type="evidence" value="ECO:0007669"/>
    <property type="project" value="UniProtKB-SubCell"/>
</dbReference>
<feature type="transmembrane region" description="Helical" evidence="7">
    <location>
        <begin position="182"/>
        <end position="205"/>
    </location>
</feature>
<keyword evidence="6 7" id="KW-0472">Membrane</keyword>
<evidence type="ECO:0000256" key="5">
    <source>
        <dbReference type="ARBA" id="ARBA00022989"/>
    </source>
</evidence>
<dbReference type="RefSeq" id="WP_154522062.1">
    <property type="nucleotide sequence ID" value="NZ_VULZ01000001.1"/>
</dbReference>
<evidence type="ECO:0000313" key="10">
    <source>
        <dbReference type="Proteomes" id="UP000481852"/>
    </source>
</evidence>
<proteinExistence type="inferred from homology"/>
<evidence type="ECO:0000313" key="9">
    <source>
        <dbReference type="EMBL" id="MSS13715.1"/>
    </source>
</evidence>
<keyword evidence="9" id="KW-0645">Protease</keyword>
<evidence type="ECO:0000259" key="8">
    <source>
        <dbReference type="Pfam" id="PF01694"/>
    </source>
</evidence>
<dbReference type="Pfam" id="PF01694">
    <property type="entry name" value="Rhomboid"/>
    <property type="match status" value="1"/>
</dbReference>
<dbReference type="EMBL" id="VULZ01000001">
    <property type="protein sequence ID" value="MSS13715.1"/>
    <property type="molecule type" value="Genomic_DNA"/>
</dbReference>
<dbReference type="InterPro" id="IPR022764">
    <property type="entry name" value="Peptidase_S54_rhomboid_dom"/>
</dbReference>